<comment type="cofactor">
    <cofactor evidence="1">
        <name>Mg(2+)</name>
        <dbReference type="ChEBI" id="CHEBI:18420"/>
    </cofactor>
</comment>
<sequence>MSRRNNNNNVRGPTSALTSFLREQGITGPTGDPYRRQQREIQQNPPPQPTTSRSPILHHRSDSEDLDDDPIQPSLKRQKSNPQIEQDDPYTAPSKSQSSSAGGVGSKTSCIECQSKVIITKYTPTGPDGIGVLCPKCTSAHGIDPFKQAQSKPKPKKPAQKEKRIAPKVESSKPLSSLADYSIKVIIANIDYVENLGEIGGDATDTIAKVLSKNRSLNYKTVQLFLGSHQDTLSLYDAANLNPECLKSIATLCPSISRLKIAFAGQLNNDVIKDWCLRFRNLQHLDVHGAYLVKSDGWIEFLNTIGSSLQSLRISECPHFDQSSVEAVGRNCKKLNVLSISQIKMENQGVDHLNGLKNLKNLEIVQVEGNVTSEAIVNLLSNVGQCLEELNLSKNSDLDNGLLTNGIRLYCPNLRILNLNSCDLIDNSGFEDLFKQWNNIGLKQLDISLNHVINDKCLETILNKIGPTIELLNLNKLKDISKDFLLKIPSMIPKIREVDISWCRQTDDSVMKDNQRLYTKDNGMPSVNHFKACVLVSAILITTMALGGIDLQFDRAVGIVQELPRDGPIQTNYEEKLNMYSLFKQATEGNVNGSRPSIFNMLERAKWDAWSTQKELSSSEAKYLYNETLKKVREVGFTSAQLMRNQILKRHSDKATGVELLLKLRQPITDDDRFSETSSDSSGSADNPSLRLIVPPSVTESDPIPQGKLKQGNDMELAWDSTRSLPQTYSHSLSKYTNKRIRGAILPSSSVAEVTPKSQDSDNVHVEDFTAVQVRLEAIEAKIERVLESLSKINSRQDQSSKLMELLKKMAKVFTAKKMMTAISLVTILFMIEYSHQRTYETEREESVTYIDDSSHELSDRSDDSLDEFDDSADIIDNQDWEGAGGDFTKQYNKLKNQVLHIKQSHAKSKSTLKKTDGGDDSAALPNDQSNDHSHPDQLSSLNSRFSQQINLAPYTKEKSKEKDKSDRATTEQVLDPRTRLILLKMINRGVVSEINGCLSTGKEANVYHGSAPSLQRDRQGIQLAIKIYKTSILVFKDRDRYVSGEFRFRKGYAKSNPRKMVRLWAEKEMRNLKRLWDQGLPCPQPIEVRENVLIMEFFGTEDGWASPRLKDAQIASSKLPKLYAQLMVNVRKMYRACRLVHADLSEYNILYHNSQLYIIDVSQSVEQEHPAAFDFLRSDLRNIENFFSKRGVETLSLRDSFEYVTRESLEKNPTWGERPSIGQVEEDQVLYQELQIWIERAIKDFDQNGKEDEKIKQDDAVFLQSYIPRTLDQVIDPERDAEKIRRGEGADLIYGTTTGVTEANERPAENIESSNDEDDKINHDNTSDMSSEDEGSDSESDSEDGDKGEWKERAPRGKKHEDKDTKKERKQAMKDEKREKRKTKIPKSEKKRKIKVSKGKR</sequence>
<dbReference type="Pfam" id="PF23550">
    <property type="entry name" value="zf_Tbcl_Rhp7"/>
    <property type="match status" value="1"/>
</dbReference>
<feature type="region of interest" description="Disordered" evidence="19">
    <location>
        <begin position="1296"/>
        <end position="1402"/>
    </location>
</feature>
<feature type="compositionally biased region" description="Low complexity" evidence="19">
    <location>
        <begin position="676"/>
        <end position="689"/>
    </location>
</feature>
<comment type="caution">
    <text evidence="21">The sequence shown here is derived from an EMBL/GenBank/DDBJ whole genome shotgun (WGS) entry which is preliminary data.</text>
</comment>
<dbReference type="Gene3D" id="1.10.510.10">
    <property type="entry name" value="Transferase(Phosphotransferase) domain 1"/>
    <property type="match status" value="1"/>
</dbReference>
<feature type="region of interest" description="Disordered" evidence="19">
    <location>
        <begin position="671"/>
        <end position="712"/>
    </location>
</feature>
<dbReference type="GO" id="GO:0004674">
    <property type="term" value="F:protein serine/threonine kinase activity"/>
    <property type="evidence" value="ECO:0007669"/>
    <property type="project" value="UniProtKB-KW"/>
</dbReference>
<dbReference type="InterPro" id="IPR051272">
    <property type="entry name" value="RIO-type_Ser/Thr_kinase"/>
</dbReference>
<comment type="catalytic activity">
    <reaction evidence="16">
        <text>L-threonyl-[protein] + ATP = O-phospho-L-threonyl-[protein] + ADP + H(+)</text>
        <dbReference type="Rhea" id="RHEA:46608"/>
        <dbReference type="Rhea" id="RHEA-COMP:11060"/>
        <dbReference type="Rhea" id="RHEA-COMP:11605"/>
        <dbReference type="ChEBI" id="CHEBI:15378"/>
        <dbReference type="ChEBI" id="CHEBI:30013"/>
        <dbReference type="ChEBI" id="CHEBI:30616"/>
        <dbReference type="ChEBI" id="CHEBI:61977"/>
        <dbReference type="ChEBI" id="CHEBI:456216"/>
        <dbReference type="EC" id="2.7.11.1"/>
    </reaction>
</comment>
<dbReference type="SUPFAM" id="SSF52047">
    <property type="entry name" value="RNI-like"/>
    <property type="match status" value="1"/>
</dbReference>
<feature type="compositionally biased region" description="Basic and acidic residues" evidence="19">
    <location>
        <begin position="1346"/>
        <end position="1379"/>
    </location>
</feature>
<dbReference type="InterPro" id="IPR000582">
    <property type="entry name" value="Acyl-CoA-binding_protein"/>
</dbReference>
<keyword evidence="13" id="KW-0378">Hydrolase</keyword>
<evidence type="ECO:0000256" key="8">
    <source>
        <dbReference type="ARBA" id="ARBA00022527"/>
    </source>
</evidence>
<evidence type="ECO:0000256" key="18">
    <source>
        <dbReference type="ARBA" id="ARBA00068838"/>
    </source>
</evidence>
<gene>
    <name evidence="21" type="ORF">E3P90_02677</name>
</gene>
<dbReference type="SUPFAM" id="SSF47027">
    <property type="entry name" value="Acyl-CoA binding protein"/>
    <property type="match status" value="1"/>
</dbReference>
<dbReference type="GO" id="GO:0042254">
    <property type="term" value="P:ribosome biogenesis"/>
    <property type="evidence" value="ECO:0007669"/>
    <property type="project" value="UniProtKB-KW"/>
</dbReference>
<comment type="subcellular location">
    <subcellularLocation>
        <location evidence="2">Cytoplasm</location>
    </subcellularLocation>
</comment>
<comment type="similarity">
    <text evidence="3">Belongs to the protein kinase superfamily. RIO-type Ser/Thr kinase family.</text>
</comment>
<keyword evidence="14" id="KW-0067">ATP-binding</keyword>
<dbReference type="FunFam" id="3.30.200.20:FF:000148">
    <property type="entry name" value="Serine/threonine-protein kinase RIO1"/>
    <property type="match status" value="1"/>
</dbReference>
<dbReference type="Pfam" id="PF00887">
    <property type="entry name" value="ACBP"/>
    <property type="match status" value="1"/>
</dbReference>
<keyword evidence="10" id="KW-0479">Metal-binding</keyword>
<feature type="region of interest" description="Disordered" evidence="19">
    <location>
        <begin position="905"/>
        <end position="940"/>
    </location>
</feature>
<dbReference type="InterPro" id="IPR018935">
    <property type="entry name" value="RIO_kinase_CS"/>
</dbReference>
<keyword evidence="7" id="KW-0690">Ribosome biogenesis</keyword>
<evidence type="ECO:0000256" key="14">
    <source>
        <dbReference type="ARBA" id="ARBA00022840"/>
    </source>
</evidence>
<evidence type="ECO:0000256" key="17">
    <source>
        <dbReference type="ARBA" id="ARBA00048679"/>
    </source>
</evidence>
<keyword evidence="6" id="KW-0963">Cytoplasm</keyword>
<feature type="compositionally biased region" description="Basic residues" evidence="19">
    <location>
        <begin position="1380"/>
        <end position="1402"/>
    </location>
</feature>
<evidence type="ECO:0000256" key="12">
    <source>
        <dbReference type="ARBA" id="ARBA00022777"/>
    </source>
</evidence>
<evidence type="ECO:0000256" key="16">
    <source>
        <dbReference type="ARBA" id="ARBA00047899"/>
    </source>
</evidence>
<dbReference type="Proteomes" id="UP000306954">
    <property type="component" value="Unassembled WGS sequence"/>
</dbReference>
<feature type="compositionally biased region" description="Basic and acidic residues" evidence="19">
    <location>
        <begin position="842"/>
        <end position="864"/>
    </location>
</feature>
<evidence type="ECO:0000256" key="9">
    <source>
        <dbReference type="ARBA" id="ARBA00022679"/>
    </source>
</evidence>
<evidence type="ECO:0000256" key="19">
    <source>
        <dbReference type="SAM" id="MobiDB-lite"/>
    </source>
</evidence>
<evidence type="ECO:0000256" key="13">
    <source>
        <dbReference type="ARBA" id="ARBA00022801"/>
    </source>
</evidence>
<dbReference type="GO" id="GO:0016787">
    <property type="term" value="F:hydrolase activity"/>
    <property type="evidence" value="ECO:0007669"/>
    <property type="project" value="UniProtKB-KW"/>
</dbReference>
<keyword evidence="15" id="KW-0460">Magnesium</keyword>
<evidence type="ECO:0000313" key="21">
    <source>
        <dbReference type="EMBL" id="TIB10891.1"/>
    </source>
</evidence>
<dbReference type="InterPro" id="IPR014352">
    <property type="entry name" value="FERM/acyl-CoA-bd_prot_sf"/>
</dbReference>
<dbReference type="Pfam" id="PF01163">
    <property type="entry name" value="RIO1"/>
    <property type="match status" value="1"/>
</dbReference>
<evidence type="ECO:0000256" key="6">
    <source>
        <dbReference type="ARBA" id="ARBA00022490"/>
    </source>
</evidence>
<evidence type="ECO:0000256" key="15">
    <source>
        <dbReference type="ARBA" id="ARBA00022842"/>
    </source>
</evidence>
<accession>A0A4T0H9J0</accession>
<dbReference type="InterPro" id="IPR000687">
    <property type="entry name" value="RIO_kinase"/>
</dbReference>
<dbReference type="EC" id="2.7.11.1" evidence="4"/>
<protein>
    <recommendedName>
        <fullName evidence="5">Serine/threonine-protein kinase RIO1</fullName>
        <ecNumber evidence="4">2.7.11.1</ecNumber>
    </recommendedName>
    <alternativeName>
        <fullName evidence="18">Serine/threonine-protein kinase rio1</fullName>
    </alternativeName>
</protein>
<dbReference type="GO" id="GO:0000062">
    <property type="term" value="F:fatty-acyl-CoA binding"/>
    <property type="evidence" value="ECO:0007669"/>
    <property type="project" value="InterPro"/>
</dbReference>
<evidence type="ECO:0000256" key="10">
    <source>
        <dbReference type="ARBA" id="ARBA00022723"/>
    </source>
</evidence>
<evidence type="ECO:0000256" key="3">
    <source>
        <dbReference type="ARBA" id="ARBA00009196"/>
    </source>
</evidence>
<dbReference type="InterPro" id="IPR018934">
    <property type="entry name" value="RIO_dom"/>
</dbReference>
<feature type="compositionally biased region" description="Polar residues" evidence="19">
    <location>
        <begin position="1"/>
        <end position="18"/>
    </location>
</feature>
<dbReference type="InterPro" id="IPR035984">
    <property type="entry name" value="Acyl-CoA-binding_sf"/>
</dbReference>
<evidence type="ECO:0000259" key="20">
    <source>
        <dbReference type="PROSITE" id="PS51228"/>
    </source>
</evidence>
<evidence type="ECO:0000256" key="4">
    <source>
        <dbReference type="ARBA" id="ARBA00012513"/>
    </source>
</evidence>
<dbReference type="GO" id="GO:0005524">
    <property type="term" value="F:ATP binding"/>
    <property type="evidence" value="ECO:0007669"/>
    <property type="project" value="UniProtKB-KW"/>
</dbReference>
<keyword evidence="9" id="KW-0808">Transferase</keyword>
<keyword evidence="8" id="KW-0723">Serine/threonine-protein kinase</keyword>
<keyword evidence="11" id="KW-0547">Nucleotide-binding</keyword>
<evidence type="ECO:0000256" key="7">
    <source>
        <dbReference type="ARBA" id="ARBA00022517"/>
    </source>
</evidence>
<name>A0A4T0H9J0_WALIC</name>
<dbReference type="InterPro" id="IPR006553">
    <property type="entry name" value="Leu-rich_rpt_Cys-con_subtyp"/>
</dbReference>
<feature type="region of interest" description="Disordered" evidence="19">
    <location>
        <begin position="144"/>
        <end position="169"/>
    </location>
</feature>
<dbReference type="SUPFAM" id="SSF56112">
    <property type="entry name" value="Protein kinase-like (PK-like)"/>
    <property type="match status" value="1"/>
</dbReference>
<feature type="region of interest" description="Disordered" evidence="19">
    <location>
        <begin position="1"/>
        <end position="106"/>
    </location>
</feature>
<dbReference type="CDD" id="cd05147">
    <property type="entry name" value="RIO1_euk"/>
    <property type="match status" value="1"/>
</dbReference>
<feature type="compositionally biased region" description="Basic and acidic residues" evidence="19">
    <location>
        <begin position="159"/>
        <end position="169"/>
    </location>
</feature>
<feature type="region of interest" description="Disordered" evidence="19">
    <location>
        <begin position="842"/>
        <end position="869"/>
    </location>
</feature>
<evidence type="ECO:0000256" key="1">
    <source>
        <dbReference type="ARBA" id="ARBA00001946"/>
    </source>
</evidence>
<keyword evidence="12" id="KW-0418">Kinase</keyword>
<dbReference type="PRINTS" id="PR00689">
    <property type="entry name" value="ACOABINDINGP"/>
</dbReference>
<dbReference type="InterPro" id="IPR011009">
    <property type="entry name" value="Kinase-like_dom_sf"/>
</dbReference>
<comment type="catalytic activity">
    <reaction evidence="17">
        <text>L-seryl-[protein] + ATP = O-phospho-L-seryl-[protein] + ADP + H(+)</text>
        <dbReference type="Rhea" id="RHEA:17989"/>
        <dbReference type="Rhea" id="RHEA-COMP:9863"/>
        <dbReference type="Rhea" id="RHEA-COMP:11604"/>
        <dbReference type="ChEBI" id="CHEBI:15378"/>
        <dbReference type="ChEBI" id="CHEBI:29999"/>
        <dbReference type="ChEBI" id="CHEBI:30616"/>
        <dbReference type="ChEBI" id="CHEBI:83421"/>
        <dbReference type="ChEBI" id="CHEBI:456216"/>
        <dbReference type="EC" id="2.7.11.1"/>
    </reaction>
</comment>
<dbReference type="GO" id="GO:0005737">
    <property type="term" value="C:cytoplasm"/>
    <property type="evidence" value="ECO:0007669"/>
    <property type="project" value="UniProtKB-SubCell"/>
</dbReference>
<dbReference type="PANTHER" id="PTHR45723">
    <property type="entry name" value="SERINE/THREONINE-PROTEIN KINASE RIO1"/>
    <property type="match status" value="1"/>
</dbReference>
<dbReference type="SMART" id="SM00090">
    <property type="entry name" value="RIO"/>
    <property type="match status" value="1"/>
</dbReference>
<dbReference type="EMBL" id="SPOF01000027">
    <property type="protein sequence ID" value="TIB10891.1"/>
    <property type="molecule type" value="Genomic_DNA"/>
</dbReference>
<feature type="compositionally biased region" description="Acidic residues" evidence="19">
    <location>
        <begin position="1331"/>
        <end position="1345"/>
    </location>
</feature>
<evidence type="ECO:0000256" key="2">
    <source>
        <dbReference type="ARBA" id="ARBA00004496"/>
    </source>
</evidence>
<dbReference type="Gene3D" id="3.30.200.20">
    <property type="entry name" value="Phosphorylase Kinase, domain 1"/>
    <property type="match status" value="1"/>
</dbReference>
<evidence type="ECO:0000313" key="22">
    <source>
        <dbReference type="Proteomes" id="UP000306954"/>
    </source>
</evidence>
<reference evidence="21 22" key="1">
    <citation type="submission" date="2019-03" db="EMBL/GenBank/DDBJ databases">
        <title>Sequencing 23 genomes of Wallemia ichthyophaga.</title>
        <authorList>
            <person name="Gostincar C."/>
        </authorList>
    </citation>
    <scope>NUCLEOTIDE SEQUENCE [LARGE SCALE GENOMIC DNA]</scope>
    <source>
        <strain evidence="21 22">EXF-8621</strain>
    </source>
</reference>
<dbReference type="InterPro" id="IPR056451">
    <property type="entry name" value="Znf_Tbcl_Rhp7"/>
</dbReference>
<dbReference type="SMART" id="SM00367">
    <property type="entry name" value="LRR_CC"/>
    <property type="match status" value="4"/>
</dbReference>
<dbReference type="PROSITE" id="PS51228">
    <property type="entry name" value="ACB_2"/>
    <property type="match status" value="1"/>
</dbReference>
<evidence type="ECO:0000256" key="5">
    <source>
        <dbReference type="ARBA" id="ARBA00016038"/>
    </source>
</evidence>
<dbReference type="GO" id="GO:0046872">
    <property type="term" value="F:metal ion binding"/>
    <property type="evidence" value="ECO:0007669"/>
    <property type="project" value="UniProtKB-KW"/>
</dbReference>
<proteinExistence type="inferred from homology"/>
<dbReference type="Gene3D" id="3.80.10.10">
    <property type="entry name" value="Ribonuclease Inhibitor"/>
    <property type="match status" value="1"/>
</dbReference>
<dbReference type="PROSITE" id="PS01245">
    <property type="entry name" value="RIO1"/>
    <property type="match status" value="1"/>
</dbReference>
<dbReference type="InterPro" id="IPR032675">
    <property type="entry name" value="LRR_dom_sf"/>
</dbReference>
<dbReference type="Gene3D" id="1.20.80.10">
    <property type="match status" value="1"/>
</dbReference>
<feature type="compositionally biased region" description="Polar residues" evidence="19">
    <location>
        <begin position="93"/>
        <end position="106"/>
    </location>
</feature>
<feature type="domain" description="ACB" evidence="20">
    <location>
        <begin position="549"/>
        <end position="638"/>
    </location>
</feature>
<organism evidence="21 22">
    <name type="scientific">Wallemia ichthyophaga</name>
    <dbReference type="NCBI Taxonomy" id="245174"/>
    <lineage>
        <taxon>Eukaryota</taxon>
        <taxon>Fungi</taxon>
        <taxon>Dikarya</taxon>
        <taxon>Basidiomycota</taxon>
        <taxon>Wallemiomycotina</taxon>
        <taxon>Wallemiomycetes</taxon>
        <taxon>Wallemiales</taxon>
        <taxon>Wallemiaceae</taxon>
        <taxon>Wallemia</taxon>
    </lineage>
</organism>
<evidence type="ECO:0000256" key="11">
    <source>
        <dbReference type="ARBA" id="ARBA00022741"/>
    </source>
</evidence>